<evidence type="ECO:0000313" key="3">
    <source>
        <dbReference type="Proteomes" id="UP001291653"/>
    </source>
</evidence>
<accession>A0ABQ5NZ79</accession>
<dbReference type="Proteomes" id="UP001291653">
    <property type="component" value="Unassembled WGS sequence"/>
</dbReference>
<gene>
    <name evidence="2" type="ORF">SYYSPA8_14245</name>
</gene>
<feature type="compositionally biased region" description="Low complexity" evidence="1">
    <location>
        <begin position="33"/>
        <end position="52"/>
    </location>
</feature>
<dbReference type="EMBL" id="BSBI01000005">
    <property type="protein sequence ID" value="GLF95468.1"/>
    <property type="molecule type" value="Genomic_DNA"/>
</dbReference>
<name>A0ABQ5NZ79_9ACTN</name>
<protein>
    <submittedName>
        <fullName evidence="2">Uncharacterized protein</fullName>
    </submittedName>
</protein>
<organism evidence="2 3">
    <name type="scientific">Streptomyces yaizuensis</name>
    <dbReference type="NCBI Taxonomy" id="2989713"/>
    <lineage>
        <taxon>Bacteria</taxon>
        <taxon>Bacillati</taxon>
        <taxon>Actinomycetota</taxon>
        <taxon>Actinomycetes</taxon>
        <taxon>Kitasatosporales</taxon>
        <taxon>Streptomycetaceae</taxon>
        <taxon>Streptomyces</taxon>
    </lineage>
</organism>
<keyword evidence="3" id="KW-1185">Reference proteome</keyword>
<evidence type="ECO:0000256" key="1">
    <source>
        <dbReference type="SAM" id="MobiDB-lite"/>
    </source>
</evidence>
<comment type="caution">
    <text evidence="2">The sequence shown here is derived from an EMBL/GenBank/DDBJ whole genome shotgun (WGS) entry which is preliminary data.</text>
</comment>
<dbReference type="RefSeq" id="WP_323447529.1">
    <property type="nucleotide sequence ID" value="NZ_BSBI01000005.1"/>
</dbReference>
<evidence type="ECO:0000313" key="2">
    <source>
        <dbReference type="EMBL" id="GLF95468.1"/>
    </source>
</evidence>
<proteinExistence type="predicted"/>
<feature type="compositionally biased region" description="Low complexity" evidence="1">
    <location>
        <begin position="59"/>
        <end position="74"/>
    </location>
</feature>
<reference evidence="2 3" key="1">
    <citation type="submission" date="2022-10" db="EMBL/GenBank/DDBJ databases">
        <title>Draft genome sequence of Streptomyces sp. YSPA8.</title>
        <authorList>
            <person name="Moriuchi R."/>
            <person name="Dohra H."/>
            <person name="Yamamura H."/>
            <person name="Kodani S."/>
        </authorList>
    </citation>
    <scope>NUCLEOTIDE SEQUENCE [LARGE SCALE GENOMIC DNA]</scope>
    <source>
        <strain evidence="2 3">YSPA8</strain>
    </source>
</reference>
<feature type="region of interest" description="Disordered" evidence="1">
    <location>
        <begin position="1"/>
        <end position="83"/>
    </location>
</feature>
<sequence length="83" mass="8661">MRIDAAPPVRGGVLAERAPYPRRALPRVPGPRPARTAPAIRRVVAPAPGRPAHSGAPDAPATAPRRATAPSSRSSRPHDRGVL</sequence>